<keyword evidence="4" id="KW-1185">Reference proteome</keyword>
<dbReference type="AlphaFoldDB" id="A0AAD4TGQ0"/>
<dbReference type="SMART" id="SM00220">
    <property type="entry name" value="S_TKc"/>
    <property type="match status" value="1"/>
</dbReference>
<dbReference type="PROSITE" id="PS50011">
    <property type="entry name" value="PROTEIN_KINASE_DOM"/>
    <property type="match status" value="1"/>
</dbReference>
<dbReference type="InterPro" id="IPR011009">
    <property type="entry name" value="Kinase-like_dom_sf"/>
</dbReference>
<proteinExistence type="predicted"/>
<dbReference type="InterPro" id="IPR008271">
    <property type="entry name" value="Ser/Thr_kinase_AS"/>
</dbReference>
<organism evidence="3 4">
    <name type="scientific">Papaver atlanticum</name>
    <dbReference type="NCBI Taxonomy" id="357466"/>
    <lineage>
        <taxon>Eukaryota</taxon>
        <taxon>Viridiplantae</taxon>
        <taxon>Streptophyta</taxon>
        <taxon>Embryophyta</taxon>
        <taxon>Tracheophyta</taxon>
        <taxon>Spermatophyta</taxon>
        <taxon>Magnoliopsida</taxon>
        <taxon>Ranunculales</taxon>
        <taxon>Papaveraceae</taxon>
        <taxon>Papaveroideae</taxon>
        <taxon>Papaver</taxon>
    </lineage>
</organism>
<dbReference type="SUPFAM" id="SSF56112">
    <property type="entry name" value="Protein kinase-like (PK-like)"/>
    <property type="match status" value="1"/>
</dbReference>
<reference evidence="3" key="1">
    <citation type="submission" date="2022-04" db="EMBL/GenBank/DDBJ databases">
        <title>A functionally conserved STORR gene fusion in Papaver species that diverged 16.8 million years ago.</title>
        <authorList>
            <person name="Catania T."/>
        </authorList>
    </citation>
    <scope>NUCLEOTIDE SEQUENCE</scope>
    <source>
        <strain evidence="3">S-188037</strain>
    </source>
</reference>
<gene>
    <name evidence="3" type="ORF">MKW98_027366</name>
</gene>
<evidence type="ECO:0000313" key="4">
    <source>
        <dbReference type="Proteomes" id="UP001202328"/>
    </source>
</evidence>
<dbReference type="EMBL" id="JAJJMB010001710">
    <property type="protein sequence ID" value="KAI3956052.1"/>
    <property type="molecule type" value="Genomic_DNA"/>
</dbReference>
<dbReference type="Gene3D" id="1.10.510.10">
    <property type="entry name" value="Transferase(Phosphotransferase) domain 1"/>
    <property type="match status" value="1"/>
</dbReference>
<dbReference type="PANTHER" id="PTHR44329">
    <property type="entry name" value="SERINE/THREONINE-PROTEIN KINASE TNNI3K-RELATED"/>
    <property type="match status" value="1"/>
</dbReference>
<feature type="domain" description="Protein kinase" evidence="2">
    <location>
        <begin position="249"/>
        <end position="555"/>
    </location>
</feature>
<dbReference type="InterPro" id="IPR000719">
    <property type="entry name" value="Prot_kinase_dom"/>
</dbReference>
<comment type="caution">
    <text evidence="3">The sequence shown here is derived from an EMBL/GenBank/DDBJ whole genome shotgun (WGS) entry which is preliminary data.</text>
</comment>
<protein>
    <recommendedName>
        <fullName evidence="2">Protein kinase domain-containing protein</fullName>
    </recommendedName>
</protein>
<dbReference type="CDD" id="cd13999">
    <property type="entry name" value="STKc_MAP3K-like"/>
    <property type="match status" value="1"/>
</dbReference>
<dbReference type="PANTHER" id="PTHR44329:SF47">
    <property type="entry name" value="SERINE_THREONINE-PROTEIN KINASE ROCO5-RELATED"/>
    <property type="match status" value="1"/>
</dbReference>
<dbReference type="Gene3D" id="3.30.200.20">
    <property type="entry name" value="Phosphorylase Kinase, domain 1"/>
    <property type="match status" value="1"/>
</dbReference>
<feature type="compositionally biased region" description="Low complexity" evidence="1">
    <location>
        <begin position="216"/>
        <end position="228"/>
    </location>
</feature>
<dbReference type="Proteomes" id="UP001202328">
    <property type="component" value="Unassembled WGS sequence"/>
</dbReference>
<feature type="region of interest" description="Disordered" evidence="1">
    <location>
        <begin position="203"/>
        <end position="228"/>
    </location>
</feature>
<dbReference type="Pfam" id="PF07714">
    <property type="entry name" value="PK_Tyr_Ser-Thr"/>
    <property type="match status" value="1"/>
</dbReference>
<name>A0AAD4TGQ0_9MAGN</name>
<evidence type="ECO:0000256" key="1">
    <source>
        <dbReference type="SAM" id="MobiDB-lite"/>
    </source>
</evidence>
<dbReference type="GO" id="GO:0004674">
    <property type="term" value="F:protein serine/threonine kinase activity"/>
    <property type="evidence" value="ECO:0007669"/>
    <property type="project" value="TreeGrafter"/>
</dbReference>
<accession>A0AAD4TGQ0</accession>
<evidence type="ECO:0000259" key="2">
    <source>
        <dbReference type="PROSITE" id="PS50011"/>
    </source>
</evidence>
<dbReference type="InterPro" id="IPR051681">
    <property type="entry name" value="Ser/Thr_Kinases-Pseudokinases"/>
</dbReference>
<evidence type="ECO:0000313" key="3">
    <source>
        <dbReference type="EMBL" id="KAI3956052.1"/>
    </source>
</evidence>
<dbReference type="InterPro" id="IPR001245">
    <property type="entry name" value="Ser-Thr/Tyr_kinase_cat_dom"/>
</dbReference>
<dbReference type="FunFam" id="3.30.200.20:FF:000329">
    <property type="entry name" value="PAS domain-containing protein tyrosine kinase"/>
    <property type="match status" value="1"/>
</dbReference>
<sequence>MQQASRVTNKVRLKMKTNENTLELEIQSEGHYVVLTEDPTSSRTSAPRVTNKVRSKMKTNENTLELEIQSGGHYVVLTEDPTSSRTSAPRRGMFPSLFGVPIKDALEKRSLEQPVSNSGGDDGDTEIGTYKRMTSKAEAWINKKGISWPWKGSEQDVLVAQTTHDVVPFPNHNGENYFDRLKNSDINERPGFQVVDNNQLEWEAPGSLPSSDVKHTSSVSTSGSKGSSGIHEDYGGTCSLDYDISWEDLTIGEKIGQGSCGTVYRGLWCGSDVALKLFSILDYSDDLLHSFRQEVLLMKRLRHPNVLLFMGAVASPQHLCIVTEFLPRGSLYQLLQRGSQKLDWRRRVLMALDIARGMNYLHLFNPPIVHRDLKSSNLLLIILIFLSVGDFGLSKFKHQTFLSTLTGRGTPQWMAPEVLRNDRSDEKSEVYSYGVILWEIATQKIPWDNYNSMQICGSRSVKMGKFKNASVLGLMLIVVVVLCAGNTQGRKLEKETYGGGGIGGGGGAGGGGGLGGGSGGGLGGGFGKGGGVGIGSGGGAGGGIGGGLRPDAMQE</sequence>
<dbReference type="PROSITE" id="PS00108">
    <property type="entry name" value="PROTEIN_KINASE_ST"/>
    <property type="match status" value="1"/>
</dbReference>
<dbReference type="GO" id="GO:0005524">
    <property type="term" value="F:ATP binding"/>
    <property type="evidence" value="ECO:0007669"/>
    <property type="project" value="InterPro"/>
</dbReference>